<accession>A0A1J1HQU6</accession>
<keyword evidence="2" id="KW-0732">Signal</keyword>
<sequence length="876" mass="101688">MSETNTKNFLRQRHLPFVKHMLDKVKDTQFEGKWKKLYEVITSDETLSLKQIKDIDYTIKVVREKVSGAKIPQLPHQNSKINHETRKIILKNSTTSSQHESMDISSGLWDNYKSKESDTDNNKSIIPTITCSEKKYNSNIDYLKEKYKIKDCFVPLKRCVLQNKMREVKLPTPHTNQASSFSFNSQVTIKSEPELDIPYEEPKEFNATPVVEEFETEMETPKFNEIVEYQQKKPRPSETNVVHKRTVIHMHYTVIDSVLSYCCNLCVLQTKEFCFFEKHLYSQHKNYRWFGKCRACQKNIKENASSLMDELNHMVVDHILCEDFIITNLPVGMKRADSYMASFSSIRIAPQKEEKKQFHNCMNAILTADMTMRKLRPWMHSMNLTNRKVHRACITMLENFQLNALFKCMATKCLFCTSSSDLFREHLEIHNNLHPTDSDSFSLCAYCEYQSESAMELIEHIMDEHQKSPMQCCFCFYRSFDLQMRLHQSMYHPTKNPSVILIHNPKLSLRHSDDELIEVKFNSSIFAPAMSCFLCAFKCFNIHNYKKHIERCHTRNVPSRDCTKCSQSVMSSTTIRHLRKCFNYGEKQCGWCRYGAPTTGAIKSHIANHHPSKTAYFYDRMVPLSSPGIKFVGTLEEFSLNMCGGKLLIVLSLVTVVLTSNRRNNLRITPAQGMFEPDFCELFPDIAFFAHENCNQFWGCDEFNEPYEDFCPDDQPIFDAQGQFCGVEGEAVCWSDVDDNPDYPDYPDNGDSECPLNTNEVIFLPGDHCDEYYICLNGVPNLVLCRDGQHWNIEMEYCDDPSRAGCDETAIDDSPTLPDCRISFVGTLPHPTNCNWFVYCDNGNRSIQQCQHLFHYDVEQERCVFINNARCIKDVQ</sequence>
<dbReference type="PANTHER" id="PTHR23301:SF0">
    <property type="entry name" value="CHITIN-BINDING TYPE-2 DOMAIN-CONTAINING PROTEIN-RELATED"/>
    <property type="match status" value="1"/>
</dbReference>
<dbReference type="PANTHER" id="PTHR23301">
    <property type="entry name" value="CHITIN BINDING PERITROPHIN-A"/>
    <property type="match status" value="1"/>
</dbReference>
<evidence type="ECO:0000259" key="6">
    <source>
        <dbReference type="PROSITE" id="PS50940"/>
    </source>
</evidence>
<evidence type="ECO:0000256" key="4">
    <source>
        <dbReference type="ARBA" id="ARBA00023157"/>
    </source>
</evidence>
<dbReference type="Proteomes" id="UP000183832">
    <property type="component" value="Unassembled WGS sequence"/>
</dbReference>
<evidence type="ECO:0000256" key="1">
    <source>
        <dbReference type="ARBA" id="ARBA00022669"/>
    </source>
</evidence>
<dbReference type="SUPFAM" id="SSF57625">
    <property type="entry name" value="Invertebrate chitin-binding proteins"/>
    <property type="match status" value="2"/>
</dbReference>
<dbReference type="EMBL" id="CVRI01000014">
    <property type="protein sequence ID" value="CRK89764.1"/>
    <property type="molecule type" value="Genomic_DNA"/>
</dbReference>
<dbReference type="PROSITE" id="PS50940">
    <property type="entry name" value="CHIT_BIND_II"/>
    <property type="match status" value="2"/>
</dbReference>
<organism evidence="7 8">
    <name type="scientific">Clunio marinus</name>
    <dbReference type="NCBI Taxonomy" id="568069"/>
    <lineage>
        <taxon>Eukaryota</taxon>
        <taxon>Metazoa</taxon>
        <taxon>Ecdysozoa</taxon>
        <taxon>Arthropoda</taxon>
        <taxon>Hexapoda</taxon>
        <taxon>Insecta</taxon>
        <taxon>Pterygota</taxon>
        <taxon>Neoptera</taxon>
        <taxon>Endopterygota</taxon>
        <taxon>Diptera</taxon>
        <taxon>Nematocera</taxon>
        <taxon>Chironomoidea</taxon>
        <taxon>Chironomidae</taxon>
        <taxon>Clunio</taxon>
    </lineage>
</organism>
<evidence type="ECO:0000256" key="3">
    <source>
        <dbReference type="ARBA" id="ARBA00022737"/>
    </source>
</evidence>
<name>A0A1J1HQU6_9DIPT</name>
<feature type="domain" description="Chitin-binding type-2" evidence="6">
    <location>
        <begin position="817"/>
        <end position="873"/>
    </location>
</feature>
<dbReference type="InterPro" id="IPR013087">
    <property type="entry name" value="Znf_C2H2_type"/>
</dbReference>
<keyword evidence="4" id="KW-1015">Disulfide bond</keyword>
<dbReference type="Pfam" id="PF01607">
    <property type="entry name" value="CBM_14"/>
    <property type="match status" value="2"/>
</dbReference>
<dbReference type="InterPro" id="IPR002557">
    <property type="entry name" value="Chitin-bd_dom"/>
</dbReference>
<evidence type="ECO:0000256" key="5">
    <source>
        <dbReference type="ARBA" id="ARBA00023180"/>
    </source>
</evidence>
<dbReference type="SMART" id="SM00494">
    <property type="entry name" value="ChtBD2"/>
    <property type="match status" value="3"/>
</dbReference>
<dbReference type="Gene3D" id="2.170.140.10">
    <property type="entry name" value="Chitin binding domain"/>
    <property type="match status" value="2"/>
</dbReference>
<protein>
    <submittedName>
        <fullName evidence="7">CLUMA_CG003452, isoform A</fullName>
    </submittedName>
</protein>
<keyword evidence="3" id="KW-0677">Repeat</keyword>
<feature type="domain" description="Chitin-binding type-2" evidence="6">
    <location>
        <begin position="751"/>
        <end position="808"/>
    </location>
</feature>
<dbReference type="InterPro" id="IPR036508">
    <property type="entry name" value="Chitin-bd_dom_sf"/>
</dbReference>
<evidence type="ECO:0000313" key="8">
    <source>
        <dbReference type="Proteomes" id="UP000183832"/>
    </source>
</evidence>
<dbReference type="AlphaFoldDB" id="A0A1J1HQU6"/>
<evidence type="ECO:0000313" key="7">
    <source>
        <dbReference type="EMBL" id="CRK89764.1"/>
    </source>
</evidence>
<dbReference type="SMART" id="SM00355">
    <property type="entry name" value="ZnF_C2H2"/>
    <property type="match status" value="5"/>
</dbReference>
<keyword evidence="1" id="KW-0147">Chitin-binding</keyword>
<keyword evidence="5" id="KW-0325">Glycoprotein</keyword>
<dbReference type="InterPro" id="IPR051940">
    <property type="entry name" value="Chitin_bind-dev_reg"/>
</dbReference>
<dbReference type="GO" id="GO:0005576">
    <property type="term" value="C:extracellular region"/>
    <property type="evidence" value="ECO:0007669"/>
    <property type="project" value="InterPro"/>
</dbReference>
<keyword evidence="8" id="KW-1185">Reference proteome</keyword>
<evidence type="ECO:0000256" key="2">
    <source>
        <dbReference type="ARBA" id="ARBA00022729"/>
    </source>
</evidence>
<reference evidence="7 8" key="1">
    <citation type="submission" date="2015-04" db="EMBL/GenBank/DDBJ databases">
        <authorList>
            <person name="Syromyatnikov M.Y."/>
            <person name="Popov V.N."/>
        </authorList>
    </citation>
    <scope>NUCLEOTIDE SEQUENCE [LARGE SCALE GENOMIC DNA]</scope>
</reference>
<dbReference type="OrthoDB" id="6020543at2759"/>
<dbReference type="GO" id="GO:0008061">
    <property type="term" value="F:chitin binding"/>
    <property type="evidence" value="ECO:0007669"/>
    <property type="project" value="UniProtKB-KW"/>
</dbReference>
<dbReference type="STRING" id="568069.A0A1J1HQU6"/>
<proteinExistence type="predicted"/>
<gene>
    <name evidence="7" type="ORF">CLUMA_CG003452</name>
</gene>